<accession>A0ACC1C6W7</accession>
<comment type="caution">
    <text evidence="1">The sequence shown here is derived from an EMBL/GenBank/DDBJ whole genome shotgun (WGS) entry which is preliminary data.</text>
</comment>
<dbReference type="EMBL" id="CM047897">
    <property type="protein sequence ID" value="KAJ0111459.1"/>
    <property type="molecule type" value="Genomic_DNA"/>
</dbReference>
<dbReference type="Proteomes" id="UP001164250">
    <property type="component" value="Chromosome 1"/>
</dbReference>
<reference evidence="2" key="1">
    <citation type="journal article" date="2023" name="G3 (Bethesda)">
        <title>Genome assembly and association tests identify interacting loci associated with vigor, precocity, and sex in interspecific pistachio rootstocks.</title>
        <authorList>
            <person name="Palmer W."/>
            <person name="Jacygrad E."/>
            <person name="Sagayaradj S."/>
            <person name="Cavanaugh K."/>
            <person name="Han R."/>
            <person name="Bertier L."/>
            <person name="Beede B."/>
            <person name="Kafkas S."/>
            <person name="Golino D."/>
            <person name="Preece J."/>
            <person name="Michelmore R."/>
        </authorList>
    </citation>
    <scope>NUCLEOTIDE SEQUENCE [LARGE SCALE GENOMIC DNA]</scope>
</reference>
<protein>
    <submittedName>
        <fullName evidence="1">Uncharacterized protein</fullName>
    </submittedName>
</protein>
<organism evidence="1 2">
    <name type="scientific">Pistacia atlantica</name>
    <dbReference type="NCBI Taxonomy" id="434234"/>
    <lineage>
        <taxon>Eukaryota</taxon>
        <taxon>Viridiplantae</taxon>
        <taxon>Streptophyta</taxon>
        <taxon>Embryophyta</taxon>
        <taxon>Tracheophyta</taxon>
        <taxon>Spermatophyta</taxon>
        <taxon>Magnoliopsida</taxon>
        <taxon>eudicotyledons</taxon>
        <taxon>Gunneridae</taxon>
        <taxon>Pentapetalae</taxon>
        <taxon>rosids</taxon>
        <taxon>malvids</taxon>
        <taxon>Sapindales</taxon>
        <taxon>Anacardiaceae</taxon>
        <taxon>Pistacia</taxon>
    </lineage>
</organism>
<evidence type="ECO:0000313" key="2">
    <source>
        <dbReference type="Proteomes" id="UP001164250"/>
    </source>
</evidence>
<keyword evidence="2" id="KW-1185">Reference proteome</keyword>
<proteinExistence type="predicted"/>
<sequence>MGYSWSNGLQMSNLWCANCCWNTGHCNGKAKMVMEEEVQDRFLHIPRDDQAPDGFTFANAGSK</sequence>
<evidence type="ECO:0000313" key="1">
    <source>
        <dbReference type="EMBL" id="KAJ0111459.1"/>
    </source>
</evidence>
<gene>
    <name evidence="1" type="ORF">Patl1_02561</name>
</gene>
<name>A0ACC1C6W7_9ROSI</name>